<organism evidence="1 2">
    <name type="scientific">Pseudomonas fluorescens</name>
    <dbReference type="NCBI Taxonomy" id="294"/>
    <lineage>
        <taxon>Bacteria</taxon>
        <taxon>Pseudomonadati</taxon>
        <taxon>Pseudomonadota</taxon>
        <taxon>Gammaproteobacteria</taxon>
        <taxon>Pseudomonadales</taxon>
        <taxon>Pseudomonadaceae</taxon>
        <taxon>Pseudomonas</taxon>
    </lineage>
</organism>
<name>A0A5E7VVW7_PSEFL</name>
<dbReference type="OrthoDB" id="7021542at2"/>
<evidence type="ECO:0000313" key="2">
    <source>
        <dbReference type="Proteomes" id="UP000381378"/>
    </source>
</evidence>
<gene>
    <name evidence="1" type="ORF">PS928_06785</name>
</gene>
<accession>A0A5E7VVW7</accession>
<protein>
    <submittedName>
        <fullName evidence="1">Uncharacterized protein</fullName>
    </submittedName>
</protein>
<dbReference type="AlphaFoldDB" id="A0A5E7VVW7"/>
<dbReference type="EMBL" id="CABVJF010000058">
    <property type="protein sequence ID" value="VVQ26617.1"/>
    <property type="molecule type" value="Genomic_DNA"/>
</dbReference>
<sequence length="139" mass="15854">MFRTDDQDLAGIPGLFGEGLAHWHAVSRMLRRHWFHLTVKMIVKGRAQEFELMVNDEPKLQQVLQSQDDEVFVKEIQIVTPAKMNGGDAWRKEKVESLAIGDDRDDDSVCVVRVEGGSVYHDSYRSNLDVTTLTNIRTP</sequence>
<dbReference type="Proteomes" id="UP000381378">
    <property type="component" value="Unassembled WGS sequence"/>
</dbReference>
<reference evidence="1 2" key="1">
    <citation type="submission" date="2019-09" db="EMBL/GenBank/DDBJ databases">
        <authorList>
            <person name="Chandra G."/>
            <person name="Truman W A."/>
        </authorList>
    </citation>
    <scope>NUCLEOTIDE SEQUENCE [LARGE SCALE GENOMIC DNA]</scope>
    <source>
        <strain evidence="1">PS928</strain>
    </source>
</reference>
<proteinExistence type="predicted"/>
<evidence type="ECO:0000313" key="1">
    <source>
        <dbReference type="EMBL" id="VVQ26617.1"/>
    </source>
</evidence>